<accession>H6QRE4</accession>
<organism evidence="2 3">
    <name type="scientific">Puccinia graminis f. sp. tritici (strain CRL 75-36-700-3 / race SCCL)</name>
    <name type="common">Black stem rust fungus</name>
    <dbReference type="NCBI Taxonomy" id="418459"/>
    <lineage>
        <taxon>Eukaryota</taxon>
        <taxon>Fungi</taxon>
        <taxon>Dikarya</taxon>
        <taxon>Basidiomycota</taxon>
        <taxon>Pucciniomycotina</taxon>
        <taxon>Pucciniomycetes</taxon>
        <taxon>Pucciniales</taxon>
        <taxon>Pucciniaceae</taxon>
        <taxon>Puccinia</taxon>
    </lineage>
</organism>
<reference evidence="3" key="1">
    <citation type="journal article" date="2011" name="Proc. Natl. Acad. Sci. U.S.A.">
        <title>Obligate biotrophy features unraveled by the genomic analysis of rust fungi.</title>
        <authorList>
            <person name="Duplessis S."/>
            <person name="Cuomo C.A."/>
            <person name="Lin Y.-C."/>
            <person name="Aerts A."/>
            <person name="Tisserant E."/>
            <person name="Veneault-Fourrey C."/>
            <person name="Joly D.L."/>
            <person name="Hacquard S."/>
            <person name="Amselem J."/>
            <person name="Cantarel B.L."/>
            <person name="Chiu R."/>
            <person name="Coutinho P.M."/>
            <person name="Feau N."/>
            <person name="Field M."/>
            <person name="Frey P."/>
            <person name="Gelhaye E."/>
            <person name="Goldberg J."/>
            <person name="Grabherr M.G."/>
            <person name="Kodira C.D."/>
            <person name="Kohler A."/>
            <person name="Kuees U."/>
            <person name="Lindquist E.A."/>
            <person name="Lucas S.M."/>
            <person name="Mago R."/>
            <person name="Mauceli E."/>
            <person name="Morin E."/>
            <person name="Murat C."/>
            <person name="Pangilinan J.L."/>
            <person name="Park R."/>
            <person name="Pearson M."/>
            <person name="Quesneville H."/>
            <person name="Rouhier N."/>
            <person name="Sakthikumar S."/>
            <person name="Salamov A.A."/>
            <person name="Schmutz J."/>
            <person name="Selles B."/>
            <person name="Shapiro H."/>
            <person name="Tanguay P."/>
            <person name="Tuskan G.A."/>
            <person name="Henrissat B."/>
            <person name="Van de Peer Y."/>
            <person name="Rouze P."/>
            <person name="Ellis J.G."/>
            <person name="Dodds P.N."/>
            <person name="Schein J.E."/>
            <person name="Zhong S."/>
            <person name="Hamelin R.C."/>
            <person name="Grigoriev I.V."/>
            <person name="Szabo L.J."/>
            <person name="Martin F."/>
        </authorList>
    </citation>
    <scope>NUCLEOTIDE SEQUENCE [LARGE SCALE GENOMIC DNA]</scope>
    <source>
        <strain evidence="3">CRL 75-36-700-3 / race SCCL</strain>
    </source>
</reference>
<sequence length="406" mass="45159">MASPGASIHNTHENTPVAGNQNSRAQDQQPANSGQNNAVPAVPPRPIATMVENRYTSAIILAVNSQIRDEDRLAPDGLNFASWIDFLEERLRDAIDNPNYLNTVSTNAEHERIARSILLASVDRTFRRNLARFTAARDMLNDLTVCFNSISRAAQLAAFRRLLSFNIADHPTTATVATAIMDPLGISLTRDEIAGLVLQNGLGSDPELMHEVYRRIKQAVQSSRFNRVPVFDVILRTIDIVRRNAIHRNESQPSSNPIPLAMQTQAPAAVPPQGSNHGNINPDMNEFMAAQAGLCWQCRSPDHLQKSCPLQQRFNSARPTNRPITGGRGYNNYAPDPPYGFQPFYPIIAPAGYTGLNIVFNVSINNGLVKISSQHPLLVWPTLNRIKINPLQELSKWEIWKRTWPT</sequence>
<proteinExistence type="predicted"/>
<feature type="region of interest" description="Disordered" evidence="1">
    <location>
        <begin position="1"/>
        <end position="43"/>
    </location>
</feature>
<keyword evidence="3" id="KW-1185">Reference proteome</keyword>
<dbReference type="VEuPathDB" id="FungiDB:PGTG_21361"/>
<dbReference type="OrthoDB" id="2506999at2759"/>
<feature type="compositionally biased region" description="Polar residues" evidence="1">
    <location>
        <begin position="13"/>
        <end position="38"/>
    </location>
</feature>
<evidence type="ECO:0000313" key="3">
    <source>
        <dbReference type="Proteomes" id="UP000008783"/>
    </source>
</evidence>
<name>H6QRE4_PUCGT</name>
<gene>
    <name evidence="2" type="ORF">PGTG_21361</name>
</gene>
<dbReference type="InParanoid" id="H6QRE4"/>
<evidence type="ECO:0008006" key="4">
    <source>
        <dbReference type="Google" id="ProtNLM"/>
    </source>
</evidence>
<protein>
    <recommendedName>
        <fullName evidence="4">CCHC-type domain-containing protein</fullName>
    </recommendedName>
</protein>
<dbReference type="HOGENOM" id="CLU_678152_0_0_1"/>
<dbReference type="RefSeq" id="XP_003889917.1">
    <property type="nucleotide sequence ID" value="XM_003889868.1"/>
</dbReference>
<dbReference type="GeneID" id="13540605"/>
<evidence type="ECO:0000256" key="1">
    <source>
        <dbReference type="SAM" id="MobiDB-lite"/>
    </source>
</evidence>
<dbReference type="AlphaFoldDB" id="H6QRE4"/>
<dbReference type="EMBL" id="DS178281">
    <property type="protein sequence ID" value="EHS63210.1"/>
    <property type="molecule type" value="Genomic_DNA"/>
</dbReference>
<dbReference type="Proteomes" id="UP000008783">
    <property type="component" value="Unassembled WGS sequence"/>
</dbReference>
<dbReference type="KEGG" id="pgr:PGTG_21361"/>
<evidence type="ECO:0000313" key="2">
    <source>
        <dbReference type="EMBL" id="EHS63210.1"/>
    </source>
</evidence>